<evidence type="ECO:0008006" key="4">
    <source>
        <dbReference type="Google" id="ProtNLM"/>
    </source>
</evidence>
<gene>
    <name evidence="2" type="ORF">M408DRAFT_331907</name>
</gene>
<dbReference type="HOGENOM" id="CLU_497117_0_0_1"/>
<sequence length="548" mass="59685">MQQHAPVRASNATYPQLQRNYGSLDGSYGSTGHAYSPTSSSASPTAHTATHGYLYSHQNQHQGVYNNAAVDHTNLHHAAANGSTARASMGVMHDQQQRQYQQQTTINGSNGANMNIYSHQQPQYTQQLALHSPQVEQSHQSFRSLHENPHATPSAYWNQAHRYHPAPPANPRLSPLNAYLLARALQISHPGQETHQIMLFAHSNQRNPNTFLQEYQHHKHEIDELVAQLRSEDSPGSVEYPHHQQAPYGYAPSYPSASQSSSSHHGTPAHTIVQIPPAGPPAVVQLPGAMANTGHNMGAARAPPGGGIQGMHPATPTSAPASYTSFGFHRNHSFSTDRELASEASSPMLETPTSASLPPTNGVPPGMYKPGSAGDYKSPAIAPAPQPLPPQQQQQQQQQPPAPPAPSLPVSSPKKNSVSAGGSREGEPYTDEEIRLIEEVVREAVQSNPDIRMSQLGQLIHERGSTRHASAWSRQLSKRKQAIDKARELARQGKSLANYPIGPNDRKGRTHAETDTDGESINIPIRGRADKDDDSDYEDRPTKRRRGL</sequence>
<feature type="compositionally biased region" description="Polar residues" evidence="1">
    <location>
        <begin position="315"/>
        <end position="325"/>
    </location>
</feature>
<proteinExistence type="predicted"/>
<feature type="compositionally biased region" description="Basic and acidic residues" evidence="1">
    <location>
        <begin position="504"/>
        <end position="514"/>
    </location>
</feature>
<dbReference type="STRING" id="933852.A0A0C3AVY1"/>
<keyword evidence="3" id="KW-1185">Reference proteome</keyword>
<feature type="region of interest" description="Disordered" evidence="1">
    <location>
        <begin position="490"/>
        <end position="548"/>
    </location>
</feature>
<accession>A0A0C3AVY1</accession>
<feature type="compositionally biased region" description="Polar residues" evidence="1">
    <location>
        <begin position="10"/>
        <end position="21"/>
    </location>
</feature>
<dbReference type="Proteomes" id="UP000054097">
    <property type="component" value="Unassembled WGS sequence"/>
</dbReference>
<organism evidence="2 3">
    <name type="scientific">Serendipita vermifera MAFF 305830</name>
    <dbReference type="NCBI Taxonomy" id="933852"/>
    <lineage>
        <taxon>Eukaryota</taxon>
        <taxon>Fungi</taxon>
        <taxon>Dikarya</taxon>
        <taxon>Basidiomycota</taxon>
        <taxon>Agaricomycotina</taxon>
        <taxon>Agaricomycetes</taxon>
        <taxon>Sebacinales</taxon>
        <taxon>Serendipitaceae</taxon>
        <taxon>Serendipita</taxon>
    </lineage>
</organism>
<feature type="region of interest" description="Disordered" evidence="1">
    <location>
        <begin position="1"/>
        <end position="46"/>
    </location>
</feature>
<feature type="region of interest" description="Disordered" evidence="1">
    <location>
        <begin position="231"/>
        <end position="432"/>
    </location>
</feature>
<dbReference type="AlphaFoldDB" id="A0A0C3AVY1"/>
<evidence type="ECO:0000256" key="1">
    <source>
        <dbReference type="SAM" id="MobiDB-lite"/>
    </source>
</evidence>
<reference evidence="3" key="2">
    <citation type="submission" date="2015-01" db="EMBL/GenBank/DDBJ databases">
        <title>Evolutionary Origins and Diversification of the Mycorrhizal Mutualists.</title>
        <authorList>
            <consortium name="DOE Joint Genome Institute"/>
            <consortium name="Mycorrhizal Genomics Consortium"/>
            <person name="Kohler A."/>
            <person name="Kuo A."/>
            <person name="Nagy L.G."/>
            <person name="Floudas D."/>
            <person name="Copeland A."/>
            <person name="Barry K.W."/>
            <person name="Cichocki N."/>
            <person name="Veneault-Fourrey C."/>
            <person name="LaButti K."/>
            <person name="Lindquist E.A."/>
            <person name="Lipzen A."/>
            <person name="Lundell T."/>
            <person name="Morin E."/>
            <person name="Murat C."/>
            <person name="Riley R."/>
            <person name="Ohm R."/>
            <person name="Sun H."/>
            <person name="Tunlid A."/>
            <person name="Henrissat B."/>
            <person name="Grigoriev I.V."/>
            <person name="Hibbett D.S."/>
            <person name="Martin F."/>
        </authorList>
    </citation>
    <scope>NUCLEOTIDE SEQUENCE [LARGE SCALE GENOMIC DNA]</scope>
    <source>
        <strain evidence="3">MAFF 305830</strain>
    </source>
</reference>
<feature type="compositionally biased region" description="Low complexity" evidence="1">
    <location>
        <begin position="244"/>
        <end position="263"/>
    </location>
</feature>
<evidence type="ECO:0000313" key="3">
    <source>
        <dbReference type="Proteomes" id="UP000054097"/>
    </source>
</evidence>
<name>A0A0C3AVY1_SERVB</name>
<evidence type="ECO:0000313" key="2">
    <source>
        <dbReference type="EMBL" id="KIM24134.1"/>
    </source>
</evidence>
<protein>
    <recommendedName>
        <fullName evidence="4">Myb-like domain-containing protein</fullName>
    </recommendedName>
</protein>
<feature type="compositionally biased region" description="Low complexity" evidence="1">
    <location>
        <begin position="33"/>
        <end position="46"/>
    </location>
</feature>
<dbReference type="EMBL" id="KN824327">
    <property type="protein sequence ID" value="KIM24134.1"/>
    <property type="molecule type" value="Genomic_DNA"/>
</dbReference>
<reference evidence="2 3" key="1">
    <citation type="submission" date="2014-04" db="EMBL/GenBank/DDBJ databases">
        <authorList>
            <consortium name="DOE Joint Genome Institute"/>
            <person name="Kuo A."/>
            <person name="Zuccaro A."/>
            <person name="Kohler A."/>
            <person name="Nagy L.G."/>
            <person name="Floudas D."/>
            <person name="Copeland A."/>
            <person name="Barry K.W."/>
            <person name="Cichocki N."/>
            <person name="Veneault-Fourrey C."/>
            <person name="LaButti K."/>
            <person name="Lindquist E.A."/>
            <person name="Lipzen A."/>
            <person name="Lundell T."/>
            <person name="Morin E."/>
            <person name="Murat C."/>
            <person name="Sun H."/>
            <person name="Tunlid A."/>
            <person name="Henrissat B."/>
            <person name="Grigoriev I.V."/>
            <person name="Hibbett D.S."/>
            <person name="Martin F."/>
            <person name="Nordberg H.P."/>
            <person name="Cantor M.N."/>
            <person name="Hua S.X."/>
        </authorList>
    </citation>
    <scope>NUCLEOTIDE SEQUENCE [LARGE SCALE GENOMIC DNA]</scope>
    <source>
        <strain evidence="2 3">MAFF 305830</strain>
    </source>
</reference>
<feature type="compositionally biased region" description="Polar residues" evidence="1">
    <location>
        <begin position="409"/>
        <end position="420"/>
    </location>
</feature>
<dbReference type="OrthoDB" id="3174975at2759"/>